<feature type="non-terminal residue" evidence="2">
    <location>
        <position position="1"/>
    </location>
</feature>
<evidence type="ECO:0000313" key="2">
    <source>
        <dbReference type="EMBL" id="CAG8839448.1"/>
    </source>
</evidence>
<reference evidence="2 3" key="1">
    <citation type="submission" date="2021-06" db="EMBL/GenBank/DDBJ databases">
        <authorList>
            <person name="Kallberg Y."/>
            <person name="Tangrot J."/>
            <person name="Rosling A."/>
        </authorList>
    </citation>
    <scope>NUCLEOTIDE SEQUENCE [LARGE SCALE GENOMIC DNA]</scope>
    <source>
        <strain evidence="2 3">120-4 pot B 10/14</strain>
    </source>
</reference>
<dbReference type="Proteomes" id="UP000789901">
    <property type="component" value="Unassembled WGS sequence"/>
</dbReference>
<feature type="compositionally biased region" description="Polar residues" evidence="1">
    <location>
        <begin position="119"/>
        <end position="144"/>
    </location>
</feature>
<feature type="non-terminal residue" evidence="2">
    <location>
        <position position="160"/>
    </location>
</feature>
<comment type="caution">
    <text evidence="2">The sequence shown here is derived from an EMBL/GenBank/DDBJ whole genome shotgun (WGS) entry which is preliminary data.</text>
</comment>
<name>A0ABN7WTD6_GIGMA</name>
<accession>A0ABN7WTD6</accession>
<organism evidence="2 3">
    <name type="scientific">Gigaspora margarita</name>
    <dbReference type="NCBI Taxonomy" id="4874"/>
    <lineage>
        <taxon>Eukaryota</taxon>
        <taxon>Fungi</taxon>
        <taxon>Fungi incertae sedis</taxon>
        <taxon>Mucoromycota</taxon>
        <taxon>Glomeromycotina</taxon>
        <taxon>Glomeromycetes</taxon>
        <taxon>Diversisporales</taxon>
        <taxon>Gigasporaceae</taxon>
        <taxon>Gigaspora</taxon>
    </lineage>
</organism>
<evidence type="ECO:0000256" key="1">
    <source>
        <dbReference type="SAM" id="MobiDB-lite"/>
    </source>
</evidence>
<sequence length="160" mass="17720">SSNAQLHLESYASPQNLYDLLSIITMWTDNNIFFKSFKALITLDVNNGTVPSAIPNLEKISQIVAFQPNQYKTTASCFSTGLCLLCRISLKISCDEEISTTFQSQLEINPIATTSSTNAFDENRSTISSNKQKNITSKSSTTRVVESKHINSPGEELMTR</sequence>
<protein>
    <submittedName>
        <fullName evidence="2">31234_t:CDS:1</fullName>
    </submittedName>
</protein>
<evidence type="ECO:0000313" key="3">
    <source>
        <dbReference type="Proteomes" id="UP000789901"/>
    </source>
</evidence>
<proteinExistence type="predicted"/>
<dbReference type="EMBL" id="CAJVQB010060470">
    <property type="protein sequence ID" value="CAG8839448.1"/>
    <property type="molecule type" value="Genomic_DNA"/>
</dbReference>
<feature type="region of interest" description="Disordered" evidence="1">
    <location>
        <begin position="119"/>
        <end position="160"/>
    </location>
</feature>
<gene>
    <name evidence="2" type="ORF">GMARGA_LOCUS34457</name>
</gene>
<keyword evidence="3" id="KW-1185">Reference proteome</keyword>